<evidence type="ECO:0000313" key="1">
    <source>
        <dbReference type="EMBL" id="OPZ93817.1"/>
    </source>
</evidence>
<proteinExistence type="predicted"/>
<gene>
    <name evidence="1" type="ORF">BWY73_00098</name>
</gene>
<dbReference type="Proteomes" id="UP000485484">
    <property type="component" value="Unassembled WGS sequence"/>
</dbReference>
<accession>A0A1V5MKM1</accession>
<organism evidence="1">
    <name type="scientific">candidate division TA06 bacterium ADurb.Bin417</name>
    <dbReference type="NCBI Taxonomy" id="1852828"/>
    <lineage>
        <taxon>Bacteria</taxon>
        <taxon>Bacteria division TA06</taxon>
    </lineage>
</organism>
<reference evidence="1" key="1">
    <citation type="submission" date="2017-02" db="EMBL/GenBank/DDBJ databases">
        <title>Delving into the versatile metabolic prowess of the omnipresent phylum Bacteroidetes.</title>
        <authorList>
            <person name="Nobu M.K."/>
            <person name="Mei R."/>
            <person name="Narihiro T."/>
            <person name="Kuroda K."/>
            <person name="Liu W.-T."/>
        </authorList>
    </citation>
    <scope>NUCLEOTIDE SEQUENCE</scope>
    <source>
        <strain evidence="1">ADurb.Bin417</strain>
    </source>
</reference>
<dbReference type="AlphaFoldDB" id="A0A1V5MKM1"/>
<name>A0A1V5MKM1_UNCT6</name>
<dbReference type="EMBL" id="MWAK01000006">
    <property type="protein sequence ID" value="OPZ93817.1"/>
    <property type="molecule type" value="Genomic_DNA"/>
</dbReference>
<protein>
    <submittedName>
        <fullName evidence="1">Uncharacterized protein</fullName>
    </submittedName>
</protein>
<comment type="caution">
    <text evidence="1">The sequence shown here is derived from an EMBL/GenBank/DDBJ whole genome shotgun (WGS) entry which is preliminary data.</text>
</comment>
<sequence length="99" mass="10905">MNEISTSELIKRFQRLAGRLESKHAVLLQLALVRGRRWSYLAGRMPAPGLSPVSERVKLGPGLGLVVYGLDELRPVERLQVLKAIGDSFAPEAGRAVDR</sequence>